<dbReference type="SUPFAM" id="SSF52172">
    <property type="entry name" value="CheY-like"/>
    <property type="match status" value="1"/>
</dbReference>
<feature type="modified residue" description="4-aspartylphosphate" evidence="2">
    <location>
        <position position="82"/>
    </location>
</feature>
<protein>
    <submittedName>
        <fullName evidence="7">Two-component system response regulator</fullName>
    </submittedName>
</protein>
<feature type="domain" description="HD-GYP" evidence="6">
    <location>
        <begin position="176"/>
        <end position="373"/>
    </location>
</feature>
<proteinExistence type="predicted"/>
<evidence type="ECO:0000259" key="5">
    <source>
        <dbReference type="PROSITE" id="PS51831"/>
    </source>
</evidence>
<dbReference type="InterPro" id="IPR037522">
    <property type="entry name" value="HD_GYP_dom"/>
</dbReference>
<evidence type="ECO:0000256" key="1">
    <source>
        <dbReference type="ARBA" id="ARBA00022801"/>
    </source>
</evidence>
<dbReference type="Proteomes" id="UP000216779">
    <property type="component" value="Unassembled WGS sequence"/>
</dbReference>
<dbReference type="SMART" id="SM00471">
    <property type="entry name" value="HDc"/>
    <property type="match status" value="1"/>
</dbReference>
<dbReference type="PROSITE" id="PS51831">
    <property type="entry name" value="HD"/>
    <property type="match status" value="1"/>
</dbReference>
<dbReference type="InterPro" id="IPR052020">
    <property type="entry name" value="Cyclic_di-GMP/3'3'-cGAMP_PDE"/>
</dbReference>
<dbReference type="GO" id="GO:0009214">
    <property type="term" value="P:cyclic nucleotide catabolic process"/>
    <property type="evidence" value="ECO:0007669"/>
    <property type="project" value="UniProtKB-ARBA"/>
</dbReference>
<dbReference type="PANTHER" id="PTHR45228:SF1">
    <property type="entry name" value="CYCLIC DI-GMP PHOSPHODIESTERASE TM_0186"/>
    <property type="match status" value="1"/>
</dbReference>
<feature type="domain" description="HD" evidence="5">
    <location>
        <begin position="198"/>
        <end position="322"/>
    </location>
</feature>
<sequence length="390" mass="43384">MQSANQRSYLQDNSDAPLCGGKTNKSPQKPFVIIVDDQSTGRKILEKLVLGITPEPLVESFTDPRKALERIHDQTPDLILADYKMPIMDGLEFTKRVRAIPACGDVPLVIVTVVQDIQIRYKALAIGATDFLTRPVDQHECQVRCRNLLALRKQQQIVKDRAKWLEDQVALATEQVRGRERETLLILARAGEYRDHDTGNHVMRMAKYARVMAEKLGFTEMECEEIELAAPLHDIGKIGIPDAILLKPGKLTADEFQIMQAHPIIGYEILSGSQSRFIQIGAVIALGHHEKFDGSGYPKRLRGAEIPLAARIVAVADVFDALTSARPYKAAWPFDEAVAYIRDQAGRHFDPLCVQAFLDQIDEIRAIGRRLCDPPSQGNSTGSSPADADM</sequence>
<evidence type="ECO:0000256" key="3">
    <source>
        <dbReference type="SAM" id="MobiDB-lite"/>
    </source>
</evidence>
<feature type="domain" description="Response regulatory" evidence="4">
    <location>
        <begin position="31"/>
        <end position="149"/>
    </location>
</feature>
<gene>
    <name evidence="7" type="ORF">B7Z70_10615</name>
</gene>
<dbReference type="GO" id="GO:0004112">
    <property type="term" value="F:cyclic-nucleotide phosphodiesterase activity"/>
    <property type="evidence" value="ECO:0007669"/>
    <property type="project" value="UniProtKB-ARBA"/>
</dbReference>
<dbReference type="Gene3D" id="3.40.50.2300">
    <property type="match status" value="1"/>
</dbReference>
<organism evidence="7 8">
    <name type="scientific">Acidithiobacillus ferrivorans</name>
    <dbReference type="NCBI Taxonomy" id="160808"/>
    <lineage>
        <taxon>Bacteria</taxon>
        <taxon>Pseudomonadati</taxon>
        <taxon>Pseudomonadota</taxon>
        <taxon>Acidithiobacillia</taxon>
        <taxon>Acidithiobacillales</taxon>
        <taxon>Acidithiobacillaceae</taxon>
        <taxon>Acidithiobacillus</taxon>
    </lineage>
</organism>
<evidence type="ECO:0000313" key="8">
    <source>
        <dbReference type="Proteomes" id="UP000216779"/>
    </source>
</evidence>
<dbReference type="InterPro" id="IPR001789">
    <property type="entry name" value="Sig_transdc_resp-reg_receiver"/>
</dbReference>
<evidence type="ECO:0000256" key="2">
    <source>
        <dbReference type="PROSITE-ProRule" id="PRU00169"/>
    </source>
</evidence>
<dbReference type="CDD" id="cd00077">
    <property type="entry name" value="HDc"/>
    <property type="match status" value="1"/>
</dbReference>
<dbReference type="InterPro" id="IPR011006">
    <property type="entry name" value="CheY-like_superfamily"/>
</dbReference>
<name>A0A257SSE9_9PROT</name>
<dbReference type="CDD" id="cd17551">
    <property type="entry name" value="REC_RpfG-like"/>
    <property type="match status" value="1"/>
</dbReference>
<dbReference type="InterPro" id="IPR003607">
    <property type="entry name" value="HD/PDEase_dom"/>
</dbReference>
<dbReference type="InterPro" id="IPR006674">
    <property type="entry name" value="HD_domain"/>
</dbReference>
<dbReference type="SMART" id="SM00448">
    <property type="entry name" value="REC"/>
    <property type="match status" value="1"/>
</dbReference>
<dbReference type="FunFam" id="1.10.3210.10:FF:000018">
    <property type="entry name" value="Two-component system response regulator"/>
    <property type="match status" value="1"/>
</dbReference>
<dbReference type="SUPFAM" id="SSF109604">
    <property type="entry name" value="HD-domain/PDEase-like"/>
    <property type="match status" value="1"/>
</dbReference>
<dbReference type="EMBL" id="NCBC01000445">
    <property type="protein sequence ID" value="OYV76047.1"/>
    <property type="molecule type" value="Genomic_DNA"/>
</dbReference>
<evidence type="ECO:0000259" key="4">
    <source>
        <dbReference type="PROSITE" id="PS50110"/>
    </source>
</evidence>
<dbReference type="PROSITE" id="PS50110">
    <property type="entry name" value="RESPONSE_REGULATORY"/>
    <property type="match status" value="1"/>
</dbReference>
<dbReference type="AlphaFoldDB" id="A0A257SSE9"/>
<dbReference type="Pfam" id="PF13487">
    <property type="entry name" value="HD_5"/>
    <property type="match status" value="1"/>
</dbReference>
<dbReference type="Gene3D" id="1.10.3210.10">
    <property type="entry name" value="Hypothetical protein af1432"/>
    <property type="match status" value="1"/>
</dbReference>
<evidence type="ECO:0000259" key="6">
    <source>
        <dbReference type="PROSITE" id="PS51832"/>
    </source>
</evidence>
<dbReference type="Pfam" id="PF00072">
    <property type="entry name" value="Response_reg"/>
    <property type="match status" value="1"/>
</dbReference>
<comment type="caution">
    <text evidence="7">The sequence shown here is derived from an EMBL/GenBank/DDBJ whole genome shotgun (WGS) entry which is preliminary data.</text>
</comment>
<feature type="region of interest" description="Disordered" evidence="3">
    <location>
        <begin position="1"/>
        <end position="24"/>
    </location>
</feature>
<evidence type="ECO:0000313" key="7">
    <source>
        <dbReference type="EMBL" id="OYV76047.1"/>
    </source>
</evidence>
<keyword evidence="1" id="KW-0378">Hydrolase</keyword>
<feature type="compositionally biased region" description="Polar residues" evidence="3">
    <location>
        <begin position="1"/>
        <end position="14"/>
    </location>
</feature>
<dbReference type="PROSITE" id="PS51832">
    <property type="entry name" value="HD_GYP"/>
    <property type="match status" value="1"/>
</dbReference>
<dbReference type="PANTHER" id="PTHR45228">
    <property type="entry name" value="CYCLIC DI-GMP PHOSPHODIESTERASE TM_0186-RELATED"/>
    <property type="match status" value="1"/>
</dbReference>
<keyword evidence="2" id="KW-0597">Phosphoprotein</keyword>
<reference evidence="7 8" key="1">
    <citation type="submission" date="2017-03" db="EMBL/GenBank/DDBJ databases">
        <title>Lifting the veil on microbial sulfur biogeochemistry in mining wastewaters.</title>
        <authorList>
            <person name="Kantor R.S."/>
            <person name="Colenbrander Nelson T."/>
            <person name="Marshall S."/>
            <person name="Bennett D."/>
            <person name="Apte S."/>
            <person name="Camacho D."/>
            <person name="Thomas B.C."/>
            <person name="Warren L.A."/>
            <person name="Banfield J.F."/>
        </authorList>
    </citation>
    <scope>NUCLEOTIDE SEQUENCE [LARGE SCALE GENOMIC DNA]</scope>
    <source>
        <strain evidence="7">21-59-9</strain>
    </source>
</reference>
<accession>A0A257SSE9</accession>
<dbReference type="GO" id="GO:0000160">
    <property type="term" value="P:phosphorelay signal transduction system"/>
    <property type="evidence" value="ECO:0007669"/>
    <property type="project" value="InterPro"/>
</dbReference>